<dbReference type="EMBL" id="JAAGLU010000010">
    <property type="protein sequence ID" value="NEC87037.1"/>
    <property type="molecule type" value="Genomic_DNA"/>
</dbReference>
<dbReference type="RefSeq" id="WP_164314772.1">
    <property type="nucleotide sequence ID" value="NZ_JAAGLU010000010.1"/>
</dbReference>
<dbReference type="AlphaFoldDB" id="A0A6B3BRS2"/>
<accession>A0A6B3BRS2</accession>
<evidence type="ECO:0000313" key="2">
    <source>
        <dbReference type="EMBL" id="NEC87037.1"/>
    </source>
</evidence>
<dbReference type="Pfam" id="PF00583">
    <property type="entry name" value="Acetyltransf_1"/>
    <property type="match status" value="1"/>
</dbReference>
<dbReference type="InterPro" id="IPR016181">
    <property type="entry name" value="Acyl_CoA_acyltransferase"/>
</dbReference>
<keyword evidence="2" id="KW-0808">Transferase</keyword>
<dbReference type="PROSITE" id="PS51186">
    <property type="entry name" value="GNAT"/>
    <property type="match status" value="1"/>
</dbReference>
<feature type="domain" description="N-acetyltransferase" evidence="1">
    <location>
        <begin position="50"/>
        <end position="204"/>
    </location>
</feature>
<evidence type="ECO:0000259" key="1">
    <source>
        <dbReference type="PROSITE" id="PS51186"/>
    </source>
</evidence>
<comment type="caution">
    <text evidence="2">The sequence shown here is derived from an EMBL/GenBank/DDBJ whole genome shotgun (WGS) entry which is preliminary data.</text>
</comment>
<organism evidence="2">
    <name type="scientific">Streptomyces sp. SID12501</name>
    <dbReference type="NCBI Taxonomy" id="2706042"/>
    <lineage>
        <taxon>Bacteria</taxon>
        <taxon>Bacillati</taxon>
        <taxon>Actinomycetota</taxon>
        <taxon>Actinomycetes</taxon>
        <taxon>Kitasatosporales</taxon>
        <taxon>Streptomycetaceae</taxon>
        <taxon>Streptomyces</taxon>
    </lineage>
</organism>
<proteinExistence type="predicted"/>
<dbReference type="InterPro" id="IPR000182">
    <property type="entry name" value="GNAT_dom"/>
</dbReference>
<dbReference type="SUPFAM" id="SSF55729">
    <property type="entry name" value="Acyl-CoA N-acyltransferases (Nat)"/>
    <property type="match status" value="1"/>
</dbReference>
<dbReference type="GO" id="GO:0016747">
    <property type="term" value="F:acyltransferase activity, transferring groups other than amino-acyl groups"/>
    <property type="evidence" value="ECO:0007669"/>
    <property type="project" value="InterPro"/>
</dbReference>
<name>A0A6B3BRS2_9ACTN</name>
<reference evidence="2" key="1">
    <citation type="submission" date="2020-01" db="EMBL/GenBank/DDBJ databases">
        <title>Insect and environment-associated Actinomycetes.</title>
        <authorList>
            <person name="Currrie C."/>
            <person name="Chevrette M."/>
            <person name="Carlson C."/>
            <person name="Stubbendieck R."/>
            <person name="Wendt-Pienkowski E."/>
        </authorList>
    </citation>
    <scope>NUCLEOTIDE SEQUENCE</scope>
    <source>
        <strain evidence="2">SID12501</strain>
    </source>
</reference>
<dbReference type="Gene3D" id="3.40.630.30">
    <property type="match status" value="1"/>
</dbReference>
<gene>
    <name evidence="2" type="ORF">G3I71_14655</name>
</gene>
<protein>
    <submittedName>
        <fullName evidence="2">GNAT family N-acetyltransferase</fullName>
    </submittedName>
</protein>
<sequence length="319" mass="36119">MEDDLALRVHERLSAGPGLRPVGPAEGQRFARWDLTSLAEGALGECTDPDSITASHEKRLRLRLGASGQEYEHDDDYCRRYWIRDPTEDRAGERPRGPLGTIAVDTWPSGVGSLRVSSLYVHPVARRRGLASSTLDTVYEACRAENLHGFRLDTCWTWQRSVRYYLNRGLWVTSWKHALGLARLSYLPRYEVTESEGELTFLVADPDACAPGAMVPLLVADALDGRLRLRETEQYARTRDELNAVRYYARSTLALHLAVRGMPLVRGKEEWAEAVAGRWRDIGDPEGLARKIEVFERVARDDGWRLTGLYGRSSHSRHF</sequence>
<dbReference type="CDD" id="cd04301">
    <property type="entry name" value="NAT_SF"/>
    <property type="match status" value="1"/>
</dbReference>